<protein>
    <recommendedName>
        <fullName evidence="2">BTB domain-containing protein</fullName>
    </recommendedName>
</protein>
<dbReference type="PANTHER" id="PTHR13318:SF95">
    <property type="entry name" value="F-BOX PROTEIN YLR352W"/>
    <property type="match status" value="1"/>
</dbReference>
<gene>
    <name evidence="3" type="ORF">PC_RS03230</name>
</gene>
<dbReference type="SUPFAM" id="SSF52047">
    <property type="entry name" value="RNI-like"/>
    <property type="match status" value="2"/>
</dbReference>
<feature type="compositionally biased region" description="Polar residues" evidence="1">
    <location>
        <begin position="179"/>
        <end position="196"/>
    </location>
</feature>
<evidence type="ECO:0000259" key="2">
    <source>
        <dbReference type="PROSITE" id="PS50097"/>
    </source>
</evidence>
<dbReference type="EMBL" id="BX908798">
    <property type="protein sequence ID" value="CAF23398.1"/>
    <property type="molecule type" value="Genomic_DNA"/>
</dbReference>
<dbReference type="SMART" id="SM00367">
    <property type="entry name" value="LRR_CC"/>
    <property type="match status" value="3"/>
</dbReference>
<dbReference type="OrthoDB" id="22132at2"/>
<dbReference type="GO" id="GO:0031146">
    <property type="term" value="P:SCF-dependent proteasomal ubiquitin-dependent protein catabolic process"/>
    <property type="evidence" value="ECO:0007669"/>
    <property type="project" value="TreeGrafter"/>
</dbReference>
<dbReference type="AlphaFoldDB" id="Q6MDF1"/>
<dbReference type="InterPro" id="IPR032675">
    <property type="entry name" value="LRR_dom_sf"/>
</dbReference>
<dbReference type="PROSITE" id="PS50097">
    <property type="entry name" value="BTB"/>
    <property type="match status" value="1"/>
</dbReference>
<accession>Q6MDF1</accession>
<feature type="compositionally biased region" description="Polar residues" evidence="1">
    <location>
        <begin position="151"/>
        <end position="165"/>
    </location>
</feature>
<dbReference type="GO" id="GO:0019005">
    <property type="term" value="C:SCF ubiquitin ligase complex"/>
    <property type="evidence" value="ECO:0007669"/>
    <property type="project" value="TreeGrafter"/>
</dbReference>
<name>Q6MDF1_PARUW</name>
<dbReference type="PANTHER" id="PTHR13318">
    <property type="entry name" value="PARTNER OF PAIRED, ISOFORM B-RELATED"/>
    <property type="match status" value="1"/>
</dbReference>
<dbReference type="KEGG" id="pcu:PC_RS03230"/>
<dbReference type="RefSeq" id="WP_011175224.1">
    <property type="nucleotide sequence ID" value="NC_005861.2"/>
</dbReference>
<dbReference type="Proteomes" id="UP000000529">
    <property type="component" value="Chromosome"/>
</dbReference>
<sequence>MSISLQNIHQQFNEALKSNLYIGIKENKITKTNKKEIPLSQIYAIASAQICIHATNLENINHLQLLLCDGEKLYARYCSHTNTWKRWFLKKLEHYSPAIFKFIFPCLFANGIEAAEKQTQQAHEKYHSELNNRISILKTLPHPPPAPSQILLPSSRLTGSPTQVTPSSPNPISPNSSSKLLQTSTPFHTKTSTNNELETEHLPQETTRIPSSEINELSKKTKKLAHDAKVKGEKCLDVDQSQKSIERIKTYLSKLSLETKESLESLKGANHSQFMQSLKKICKDFVRLTFFKELKPYKNSFITETGISLEVFELILKLKTLFFQGSTIDLTGTVLADDWKASNEFLKFGLQKLGNIQNYVFTDTSDRKIPERQVFQKPQHIKFDNKQLNYFKQFLESHADYTPLSLEIRCEFECFTFDTFKDLLMLKERIPSISLTDLEILDFNKMNLSEEQEKYVIENLSQFSLPHLKSLTLKLHKKASIEAKYFSQLLQLCPTLDVMRQCLFASQQPKDIDIPCTILSQSYVDLTGYPLELVHHLLPQFIYLEQLTLDQNDFTTLDLEKIYREGLLNSLHTFVLHNGKLSTDALFFLTKLNSLKILSLPPLSLGSYSLSQLPTFTDPQAIIRFYANQPLTRPYAMALYTGLPLAATTFQIVLAQGGESHVFAPNHLILDPESVVLWLHDNHYTHLQPQASVQSIIADNVGELNDSNLVSFVEKFPNVKELSLRNCPSLTGTGIRALITECPQIEKIDLCGCLGINIQFLENSHYLIANSQLIIDISDTGISADDVWIYTQFLSKNLIFEKLSLKIRDEDLKNKTLEQILNENQPLHHLNRIDLEGCTTLTDKDLSQLLARLNVDQKQLDEYHCLVDNPQRLNISILNLKGCTQITEKAFDDEILAGKIKPKILNSLNQIVVGKTKLENCSLLRTIYPKVIFQTEFTSITIQVDPSQPNINTENFTLLFQTDDQAEGISFQTSKNLLTTQSSYFRKVLHGENEGTTLIHQCATVEAVTVLIDLFKCRSFKEDLDWKVAGQVAELVRPECLDFPAIYFHKLINHIHSQFSLDNATDMFFLAEKLNDEKGKKLFEEKLIAIAKQCEETKLSILSQLAQTYSLQKLEKFLNQQALSLIESVNMSTDQEELERLSLDLAIQLSRVEI</sequence>
<evidence type="ECO:0000256" key="1">
    <source>
        <dbReference type="SAM" id="MobiDB-lite"/>
    </source>
</evidence>
<reference evidence="3 4" key="1">
    <citation type="journal article" date="2004" name="Science">
        <title>Illuminating the evolutionary history of chlamydiae.</title>
        <authorList>
            <person name="Horn M."/>
            <person name="Collingro A."/>
            <person name="Schmitz-Esser S."/>
            <person name="Beier C.L."/>
            <person name="Purkhold U."/>
            <person name="Fartmann B."/>
            <person name="Brandt P."/>
            <person name="Nyakatura G.J."/>
            <person name="Droege M."/>
            <person name="Frishman D."/>
            <person name="Rattei T."/>
            <person name="Mewes H."/>
            <person name="Wagner M."/>
        </authorList>
    </citation>
    <scope>NUCLEOTIDE SEQUENCE [LARGE SCALE GENOMIC DNA]</scope>
    <source>
        <strain evidence="3 4">UWE25</strain>
    </source>
</reference>
<organism evidence="3 4">
    <name type="scientific">Protochlamydia amoebophila (strain UWE25)</name>
    <dbReference type="NCBI Taxonomy" id="264201"/>
    <lineage>
        <taxon>Bacteria</taxon>
        <taxon>Pseudomonadati</taxon>
        <taxon>Chlamydiota</taxon>
        <taxon>Chlamydiia</taxon>
        <taxon>Parachlamydiales</taxon>
        <taxon>Parachlamydiaceae</taxon>
        <taxon>Candidatus Protochlamydia</taxon>
    </lineage>
</organism>
<keyword evidence="4" id="KW-1185">Reference proteome</keyword>
<dbReference type="InterPro" id="IPR000210">
    <property type="entry name" value="BTB/POZ_dom"/>
</dbReference>
<dbReference type="HOGENOM" id="CLU_276063_0_0_0"/>
<dbReference type="eggNOG" id="ENOG5033Q0M">
    <property type="taxonomic scope" value="Bacteria"/>
</dbReference>
<proteinExistence type="predicted"/>
<evidence type="ECO:0000313" key="4">
    <source>
        <dbReference type="Proteomes" id="UP000000529"/>
    </source>
</evidence>
<dbReference type="Gene3D" id="3.80.10.10">
    <property type="entry name" value="Ribonuclease Inhibitor"/>
    <property type="match status" value="1"/>
</dbReference>
<dbReference type="InterPro" id="IPR006553">
    <property type="entry name" value="Leu-rich_rpt_Cys-con_subtyp"/>
</dbReference>
<feature type="domain" description="BTB" evidence="2">
    <location>
        <begin position="954"/>
        <end position="1032"/>
    </location>
</feature>
<feature type="region of interest" description="Disordered" evidence="1">
    <location>
        <begin position="145"/>
        <end position="207"/>
    </location>
</feature>
<evidence type="ECO:0000313" key="3">
    <source>
        <dbReference type="EMBL" id="CAF23398.1"/>
    </source>
</evidence>